<gene>
    <name evidence="2" type="ORF">BSAL_21320</name>
</gene>
<protein>
    <submittedName>
        <fullName evidence="2">Uncharacterized protein</fullName>
    </submittedName>
</protein>
<name>A0A0S4KGW9_BODSA</name>
<reference evidence="3" key="1">
    <citation type="submission" date="2015-09" db="EMBL/GenBank/DDBJ databases">
        <authorList>
            <consortium name="Pathogen Informatics"/>
        </authorList>
    </citation>
    <scope>NUCLEOTIDE SEQUENCE [LARGE SCALE GENOMIC DNA]</scope>
    <source>
        <strain evidence="3">Lake Konstanz</strain>
    </source>
</reference>
<accession>A0A0S4KGW9</accession>
<keyword evidence="3" id="KW-1185">Reference proteome</keyword>
<dbReference type="VEuPathDB" id="TriTrypDB:BSAL_21320"/>
<organism evidence="2 3">
    <name type="scientific">Bodo saltans</name>
    <name type="common">Flagellated protozoan</name>
    <dbReference type="NCBI Taxonomy" id="75058"/>
    <lineage>
        <taxon>Eukaryota</taxon>
        <taxon>Discoba</taxon>
        <taxon>Euglenozoa</taxon>
        <taxon>Kinetoplastea</taxon>
        <taxon>Metakinetoplastina</taxon>
        <taxon>Eubodonida</taxon>
        <taxon>Bodonidae</taxon>
        <taxon>Bodo</taxon>
    </lineage>
</organism>
<evidence type="ECO:0000313" key="2">
    <source>
        <dbReference type="EMBL" id="CUI14946.1"/>
    </source>
</evidence>
<sequence length="585" mass="62790">MAQWTAGVLSPPLNTTGHADRTSSSEPCSNTLLHQCNDFVELPSAGASLCTSGDYYQWCHLIDAVTPAPSVDGRPVDASMHSIRSSSSPPASVSLMLVGLPCALCDGLSTSFKVMLRRMRHEDVLSKLSSGLPCPKAVGAVVGSLLVSLRSADGTLERLDWTSAVRTASSSSSSSTTVTPQPLQRRLSMSTLAGVPKSQERSALLDTTSLRRLFRTVPRTVAVLLLPMENGAYYACAVSSLLQTSPMCVTVFLEKQTAAAALVEKTLNDKGRGGGNMKFSVGFVAPETLRRTVQGGTGLLEAVASGVILPAKNDPLLLDAFHIAAYKATIPLPSVGDHVALCGEWTQDASAWSYSRHGAQSTTTNGLHPGDYLNENDATSIHLMLRLDRKYMTIAPPAPPAKWKWFPRARCVATVCIGNVNTGRVENCLGTVLTSLDITSRNPLLLTVYAPAGPLNDLLFWRTPSVATIPIVRLHVYEHEATGDELVDWFKDVTCVDPGMQFMYHPSPNRTMKNKGSSDDAVWVHEYELPSSRGAAKLIGVVDTSVEAVLRPVDNVGYIVVLRPVMCNVEVGDTATNVCCSYGFL</sequence>
<proteinExistence type="predicted"/>
<dbReference type="AlphaFoldDB" id="A0A0S4KGW9"/>
<dbReference type="EMBL" id="CYKH01001741">
    <property type="protein sequence ID" value="CUI14946.1"/>
    <property type="molecule type" value="Genomic_DNA"/>
</dbReference>
<evidence type="ECO:0000313" key="3">
    <source>
        <dbReference type="Proteomes" id="UP000051952"/>
    </source>
</evidence>
<feature type="region of interest" description="Disordered" evidence="1">
    <location>
        <begin position="1"/>
        <end position="24"/>
    </location>
</feature>
<evidence type="ECO:0000256" key="1">
    <source>
        <dbReference type="SAM" id="MobiDB-lite"/>
    </source>
</evidence>
<dbReference type="Proteomes" id="UP000051952">
    <property type="component" value="Unassembled WGS sequence"/>
</dbReference>